<dbReference type="SMART" id="SM00801">
    <property type="entry name" value="dDENN"/>
    <property type="match status" value="1"/>
</dbReference>
<dbReference type="KEGG" id="bman:114246575"/>
<dbReference type="PANTHER" id="PTHR15288">
    <property type="entry name" value="DENN DOMAIN-CONTAINING PROTEIN 2"/>
    <property type="match status" value="1"/>
</dbReference>
<evidence type="ECO:0000313" key="4">
    <source>
        <dbReference type="RefSeq" id="XP_028034959.1"/>
    </source>
</evidence>
<proteinExistence type="predicted"/>
<dbReference type="Gene3D" id="3.30.450.200">
    <property type="match status" value="1"/>
</dbReference>
<dbReference type="Proteomes" id="UP000504629">
    <property type="component" value="Unplaced"/>
</dbReference>
<dbReference type="InterPro" id="IPR043153">
    <property type="entry name" value="DENN_C"/>
</dbReference>
<protein>
    <submittedName>
        <fullName evidence="4">Uncharacterized protein LOC114246575</fullName>
    </submittedName>
</protein>
<gene>
    <name evidence="4" type="primary">LOC114246575</name>
</gene>
<feature type="domain" description="UDENN" evidence="2">
    <location>
        <begin position="750"/>
        <end position="1197"/>
    </location>
</feature>
<dbReference type="Pfam" id="PF03456">
    <property type="entry name" value="uDENN"/>
    <property type="match status" value="1"/>
</dbReference>
<name>A0A6J2K3S9_BOMMA</name>
<dbReference type="Pfam" id="PF03455">
    <property type="entry name" value="dDENN"/>
    <property type="match status" value="1"/>
</dbReference>
<dbReference type="InterPro" id="IPR001194">
    <property type="entry name" value="cDENN_dom"/>
</dbReference>
<sequence>MISQPKNRVQAIKSKFENLGNENKPLLIKHTTTQLCKQKNSGVNIEEKHDQAIVNHEKNVGFDSSIGDHEPRPNTSYLYSRADLKAINSDNKTCLSRQTSDPGKKLHRSHAFRCDRNQIAPKRHGSCNGRSETTNFTMISNQKLSKERLKILGNFLEEQMKKENFTPQGCTEDVANTNSVPDSQVPQSILDQYAKVNKVKKKDEKQDSTTDSGVSSETENLDDEKGRIKKLMTQFEKKSEVTPNLESMDQLSASSETMKLERKNPHLKLTDTLKKALKQPLPAGPPPKKPPRVFATITENVETPKKDPKKMLEKLEQVYEQRKADQSKNIKTTTPKKPREVHYLCTEILDIAQRTLPPIHPSDPLSRCFKSLNCSFTNSTSSLPYTRLSTHNEFDPCNCNSNNELSTFLTEKCSKCQSNDNTDSFKCHLKCECSDKKSEFFVDKEHVYNEPYNGDTRTECERRSHYGTLNTLKTSSRSLEELRPIKKEEDEVIYDVPAEETRPDSPASTKSDFLKLRENFENPSQPMRETDALKPILKLSRSTENIEDSLKKNMTRKFWTETKRTRNRCEVLTRESPPKSYNQLHVDKENLNRLMNEIYETVTAACNMDENRPGCFPTENSDGSTSEESVKITRNLTEKRKNYVRRVSSRVAYLDKKPITQKYRHQTSVCSYKPDAPENQYSTFRSWKSFRASQTNLPKLRMDSLDSKCNLTDSCGNLLTGDLDGLSIDEKAGCLDIELPFEPREKGLFNLCLLVGMNYMTGQAYVKSVFPKQVQVPPHIENLIFPETLSTDSKSEWSANATDTQCYSLVLTDERGERSYGYCRRVLPEGGTSCLPLCYCLIGKYRAPGFYYKVLKEIESHHGSCETNINFVLQKLFEMDFPEPGQGVPVPHRPRTVPDYRQCKSELTCESANGASVNSASDSAKFNDYDVPEYSDLQNNNGPKEVLLDLCSPGSKVIKRPIVPRVDEDCLSKMLDLLGSGLAIKVFGSLLLERKVIIVGDKLSDISSCLEALQLSLYPMVWQQPLISTVPGEIQHEAMDAPLPMLAGMLKTQDLDTSGVGFEEGMLIDLTHPSKLRFYQGDESTILPTSSYKTLKTSLQMESTKNKDKQEDTKTRNVMISEAFMRFFVEILDGYWRHLRVGVVGEADLGNDGVLFDKESFIKSATTKQNHYFLEWFTETAMFNHFIRNMCTRHAAAAGALQDTPLPDYYDQFLDRVTSRSRFATQKIEGKNYRGAVNRKVRLLKNKLKDLIG</sequence>
<dbReference type="Gene3D" id="3.40.50.11500">
    <property type="match status" value="1"/>
</dbReference>
<feature type="region of interest" description="Disordered" evidence="1">
    <location>
        <begin position="168"/>
        <end position="187"/>
    </location>
</feature>
<dbReference type="SMART" id="SM00800">
    <property type="entry name" value="uDENN"/>
    <property type="match status" value="1"/>
</dbReference>
<feature type="region of interest" description="Disordered" evidence="1">
    <location>
        <begin position="198"/>
        <end position="228"/>
    </location>
</feature>
<dbReference type="PANTHER" id="PTHR15288:SF0">
    <property type="entry name" value="UDENN DOMAIN-CONTAINING PROTEIN"/>
    <property type="match status" value="1"/>
</dbReference>
<dbReference type="GeneID" id="114246575"/>
<dbReference type="InterPro" id="IPR037516">
    <property type="entry name" value="Tripartite_DENN"/>
</dbReference>
<dbReference type="InterPro" id="IPR005112">
    <property type="entry name" value="dDENN_dom"/>
</dbReference>
<evidence type="ECO:0000313" key="3">
    <source>
        <dbReference type="Proteomes" id="UP000504629"/>
    </source>
</evidence>
<organism evidence="3 4">
    <name type="scientific">Bombyx mandarina</name>
    <name type="common">Wild silk moth</name>
    <name type="synonym">Wild silkworm</name>
    <dbReference type="NCBI Taxonomy" id="7092"/>
    <lineage>
        <taxon>Eukaryota</taxon>
        <taxon>Metazoa</taxon>
        <taxon>Ecdysozoa</taxon>
        <taxon>Arthropoda</taxon>
        <taxon>Hexapoda</taxon>
        <taxon>Insecta</taxon>
        <taxon>Pterygota</taxon>
        <taxon>Neoptera</taxon>
        <taxon>Endopterygota</taxon>
        <taxon>Lepidoptera</taxon>
        <taxon>Glossata</taxon>
        <taxon>Ditrysia</taxon>
        <taxon>Bombycoidea</taxon>
        <taxon>Bombycidae</taxon>
        <taxon>Bombycinae</taxon>
        <taxon>Bombyx</taxon>
    </lineage>
</organism>
<dbReference type="PROSITE" id="PS50211">
    <property type="entry name" value="DENN"/>
    <property type="match status" value="1"/>
</dbReference>
<dbReference type="OrthoDB" id="10266080at2759"/>
<dbReference type="InterPro" id="IPR051942">
    <property type="entry name" value="DENN_domain_containing_2"/>
</dbReference>
<dbReference type="Pfam" id="PF02141">
    <property type="entry name" value="DENN"/>
    <property type="match status" value="1"/>
</dbReference>
<dbReference type="RefSeq" id="XP_028034959.1">
    <property type="nucleotide sequence ID" value="XM_028179158.1"/>
</dbReference>
<accession>A0A6J2K3S9</accession>
<reference evidence="4" key="1">
    <citation type="submission" date="2025-08" db="UniProtKB">
        <authorList>
            <consortium name="RefSeq"/>
        </authorList>
    </citation>
    <scope>IDENTIFICATION</scope>
    <source>
        <tissue evidence="4">Silk gland</tissue>
    </source>
</reference>
<dbReference type="AlphaFoldDB" id="A0A6J2K3S9"/>
<dbReference type="InterPro" id="IPR005113">
    <property type="entry name" value="uDENN_dom"/>
</dbReference>
<evidence type="ECO:0000259" key="2">
    <source>
        <dbReference type="PROSITE" id="PS50211"/>
    </source>
</evidence>
<feature type="compositionally biased region" description="Polar residues" evidence="1">
    <location>
        <begin position="209"/>
        <end position="218"/>
    </location>
</feature>
<dbReference type="SMART" id="SM00799">
    <property type="entry name" value="DENN"/>
    <property type="match status" value="1"/>
</dbReference>
<keyword evidence="3" id="KW-1185">Reference proteome</keyword>
<evidence type="ECO:0000256" key="1">
    <source>
        <dbReference type="SAM" id="MobiDB-lite"/>
    </source>
</evidence>